<name>A0A8H4TG05_9HYPO</name>
<protein>
    <submittedName>
        <fullName evidence="1">Uncharacterized protein</fullName>
    </submittedName>
</protein>
<gene>
    <name evidence="1" type="ORF">FGADI_3282</name>
</gene>
<dbReference type="AlphaFoldDB" id="A0A8H4TG05"/>
<organism evidence="1 2">
    <name type="scientific">Fusarium gaditjirri</name>
    <dbReference type="NCBI Taxonomy" id="282569"/>
    <lineage>
        <taxon>Eukaryota</taxon>
        <taxon>Fungi</taxon>
        <taxon>Dikarya</taxon>
        <taxon>Ascomycota</taxon>
        <taxon>Pezizomycotina</taxon>
        <taxon>Sordariomycetes</taxon>
        <taxon>Hypocreomycetidae</taxon>
        <taxon>Hypocreales</taxon>
        <taxon>Nectriaceae</taxon>
        <taxon>Fusarium</taxon>
        <taxon>Fusarium nisikadoi species complex</taxon>
    </lineage>
</organism>
<reference evidence="1" key="2">
    <citation type="submission" date="2020-05" db="EMBL/GenBank/DDBJ databases">
        <authorList>
            <person name="Kim H.-S."/>
            <person name="Proctor R.H."/>
            <person name="Brown D.W."/>
        </authorList>
    </citation>
    <scope>NUCLEOTIDE SEQUENCE</scope>
    <source>
        <strain evidence="1">NRRL 45417</strain>
    </source>
</reference>
<accession>A0A8H4TG05</accession>
<evidence type="ECO:0000313" key="2">
    <source>
        <dbReference type="Proteomes" id="UP000604273"/>
    </source>
</evidence>
<dbReference type="EMBL" id="JABFAI010000073">
    <property type="protein sequence ID" value="KAF4957217.1"/>
    <property type="molecule type" value="Genomic_DNA"/>
</dbReference>
<evidence type="ECO:0000313" key="1">
    <source>
        <dbReference type="EMBL" id="KAF4957217.1"/>
    </source>
</evidence>
<proteinExistence type="predicted"/>
<sequence>MVLPTANLQEHPLWIYNPSADIQEYPEWIHGPEFRRPCFDGDPRSRRSIFPRLQQALPSSGGHRPYQWGFAIIRTAYGPGSDEQFQHALTLIGRIAQENNMERLGNISMEVDTRPNHEFTRRYQNDILEDKQQLDGASVATVLVGNVRFTTCIMLDAETLVQLAEEPQGLGLDCNSSEFYRSQYWVKMVDAESEYEEAFSVFLYAGDCLIEYQFDTRRLVVHRKNRDNPGVLYYGFAPQELTPHEQAIQDAFKAHMKQGAGI</sequence>
<keyword evidence="2" id="KW-1185">Reference proteome</keyword>
<reference evidence="1" key="1">
    <citation type="journal article" date="2020" name="BMC Genomics">
        <title>Correction to: Identification and distribution of gene clusters required for synthesis of sphingolipid metabolism inhibitors in diverse species of the filamentous fungus Fusarium.</title>
        <authorList>
            <person name="Kim H.S."/>
            <person name="Lohmar J.M."/>
            <person name="Busman M."/>
            <person name="Brown D.W."/>
            <person name="Naumann T.A."/>
            <person name="Divon H.H."/>
            <person name="Lysoe E."/>
            <person name="Uhlig S."/>
            <person name="Proctor R.H."/>
        </authorList>
    </citation>
    <scope>NUCLEOTIDE SEQUENCE</scope>
    <source>
        <strain evidence="1">NRRL 45417</strain>
    </source>
</reference>
<dbReference type="OrthoDB" id="6499973at2759"/>
<comment type="caution">
    <text evidence="1">The sequence shown here is derived from an EMBL/GenBank/DDBJ whole genome shotgun (WGS) entry which is preliminary data.</text>
</comment>
<dbReference type="Proteomes" id="UP000604273">
    <property type="component" value="Unassembled WGS sequence"/>
</dbReference>